<evidence type="ECO:0000313" key="2">
    <source>
        <dbReference type="Proteomes" id="UP000005808"/>
    </source>
</evidence>
<evidence type="ECO:0000313" key="1">
    <source>
        <dbReference type="EMBL" id="EHP41787.1"/>
    </source>
</evidence>
<dbReference type="RefSeq" id="WP_006159171.1">
    <property type="nucleotide sequence ID" value="NZ_AHJE01000044.1"/>
</dbReference>
<gene>
    <name evidence="1" type="ORF">OR16_18381</name>
</gene>
<sequence>MAAHAASESRMLDFETHAAFFSKETQQKSPLDPQVFVAAQGAPAAVGPQGIKRSAGLRNALIADAPALPVMSASGQALDMSLGAWLSAKGQVILTPQPNGREKVTVVLSGLKPHGRYSLFENHFDQKPVGFTPLDGNGTDNNVVANAEGKAVLTTVSPTTITHNNAVLVVYHSDGKTHGKMRGEIGIDVHHQLIARP</sequence>
<dbReference type="Proteomes" id="UP000005808">
    <property type="component" value="Unassembled WGS sequence"/>
</dbReference>
<dbReference type="EMBL" id="AHJE01000044">
    <property type="protein sequence ID" value="EHP41787.1"/>
    <property type="molecule type" value="Genomic_DNA"/>
</dbReference>
<name>H1S6X6_9BURK</name>
<protein>
    <submittedName>
        <fullName evidence="1">Uncharacterized protein</fullName>
    </submittedName>
</protein>
<comment type="caution">
    <text evidence="1">The sequence shown here is derived from an EMBL/GenBank/DDBJ whole genome shotgun (WGS) entry which is preliminary data.</text>
</comment>
<organism evidence="1 2">
    <name type="scientific">Cupriavidus basilensis OR16</name>
    <dbReference type="NCBI Taxonomy" id="1127483"/>
    <lineage>
        <taxon>Bacteria</taxon>
        <taxon>Pseudomonadati</taxon>
        <taxon>Pseudomonadota</taxon>
        <taxon>Betaproteobacteria</taxon>
        <taxon>Burkholderiales</taxon>
        <taxon>Burkholderiaceae</taxon>
        <taxon>Cupriavidus</taxon>
    </lineage>
</organism>
<accession>H1S6X6</accession>
<proteinExistence type="predicted"/>
<dbReference type="AlphaFoldDB" id="H1S6X6"/>
<dbReference type="PATRIC" id="fig|1127483.3.peg.3687"/>
<reference evidence="1 2" key="1">
    <citation type="journal article" date="2012" name="J. Bacteriol.">
        <title>De Novo Genome Project of Cupriavidus basilensis OR16.</title>
        <authorList>
            <person name="Cserhati M."/>
            <person name="Kriszt B."/>
            <person name="Szoboszlay S."/>
            <person name="Toth A."/>
            <person name="Szabo I."/>
            <person name="Tancsics A."/>
            <person name="Nagy I."/>
            <person name="Horvath B."/>
            <person name="Nagy I."/>
            <person name="Kukolya J."/>
        </authorList>
    </citation>
    <scope>NUCLEOTIDE SEQUENCE [LARGE SCALE GENOMIC DNA]</scope>
    <source>
        <strain evidence="1 2">OR16</strain>
    </source>
</reference>